<evidence type="ECO:0000259" key="4">
    <source>
        <dbReference type="Pfam" id="PF09699"/>
    </source>
</evidence>
<evidence type="ECO:0000256" key="1">
    <source>
        <dbReference type="ARBA" id="ARBA00022729"/>
    </source>
</evidence>
<evidence type="ECO:0000313" key="6">
    <source>
        <dbReference type="Proteomes" id="UP001242010"/>
    </source>
</evidence>
<dbReference type="PANTHER" id="PTHR35038:SF6">
    <property type="entry name" value="SURFACE LOCALIZED DECAHEME CYTOCHROME C LIPOPROTEIN"/>
    <property type="match status" value="1"/>
</dbReference>
<evidence type="ECO:0000256" key="3">
    <source>
        <dbReference type="SAM" id="SignalP"/>
    </source>
</evidence>
<dbReference type="PANTHER" id="PTHR35038">
    <property type="entry name" value="DISSIMILATORY SULFITE REDUCTASE SIRA"/>
    <property type="match status" value="1"/>
</dbReference>
<feature type="domain" description="Doubled CXXCH motif" evidence="4">
    <location>
        <begin position="94"/>
        <end position="136"/>
    </location>
</feature>
<dbReference type="RefSeq" id="WP_286353537.1">
    <property type="nucleotide sequence ID" value="NZ_AP027079.1"/>
</dbReference>
<name>A0ABN6UXZ4_9BACT</name>
<organism evidence="5 6">
    <name type="scientific">Geothrix oryzae</name>
    <dbReference type="NCBI Taxonomy" id="2927975"/>
    <lineage>
        <taxon>Bacteria</taxon>
        <taxon>Pseudomonadati</taxon>
        <taxon>Acidobacteriota</taxon>
        <taxon>Holophagae</taxon>
        <taxon>Holophagales</taxon>
        <taxon>Holophagaceae</taxon>
        <taxon>Geothrix</taxon>
    </lineage>
</organism>
<dbReference type="Gene3D" id="1.10.1130.10">
    <property type="entry name" value="Flavocytochrome C3, Chain A"/>
    <property type="match status" value="1"/>
</dbReference>
<dbReference type="Proteomes" id="UP001242010">
    <property type="component" value="Chromosome"/>
</dbReference>
<dbReference type="InterPro" id="IPR010177">
    <property type="entry name" value="Paired_CXXCH_1"/>
</dbReference>
<dbReference type="EMBL" id="AP027079">
    <property type="protein sequence ID" value="BDU69816.1"/>
    <property type="molecule type" value="Genomic_DNA"/>
</dbReference>
<dbReference type="Pfam" id="PF09699">
    <property type="entry name" value="Paired_CXXCH_1"/>
    <property type="match status" value="1"/>
</dbReference>
<evidence type="ECO:0000313" key="5">
    <source>
        <dbReference type="EMBL" id="BDU69816.1"/>
    </source>
</evidence>
<keyword evidence="1 3" id="KW-0732">Signal</keyword>
<dbReference type="SUPFAM" id="SSF48695">
    <property type="entry name" value="Multiheme cytochromes"/>
    <property type="match status" value="1"/>
</dbReference>
<sequence length="195" mass="21383">MKELVVRRLSPPARTAGLLVILGLAALANPPAPPSTPPPTPPSATAQEGIQVPKPPFSEGIFPCSSCHDGKSMKVNLQRRELTGMHGDIILNHGPESRWCLDCHDPANRDRLRLASGERIGFDTSYQLCGQCHGDKFRDWRVGVHGKRTGSWNGAKQYLLCVHCHNPHSPRFQALKPMPPPTRPEQIQSRKGGAL</sequence>
<feature type="chain" id="PRO_5045743918" description="Doubled CXXCH motif domain-containing protein" evidence="3">
    <location>
        <begin position="29"/>
        <end position="195"/>
    </location>
</feature>
<proteinExistence type="predicted"/>
<feature type="region of interest" description="Disordered" evidence="2">
    <location>
        <begin position="31"/>
        <end position="52"/>
    </location>
</feature>
<evidence type="ECO:0000256" key="2">
    <source>
        <dbReference type="SAM" id="MobiDB-lite"/>
    </source>
</evidence>
<gene>
    <name evidence="5" type="ORF">GETHOR_19170</name>
</gene>
<protein>
    <recommendedName>
        <fullName evidence="4">Doubled CXXCH motif domain-containing protein</fullName>
    </recommendedName>
</protein>
<dbReference type="InterPro" id="IPR036280">
    <property type="entry name" value="Multihaem_cyt_sf"/>
</dbReference>
<reference evidence="6" key="1">
    <citation type="journal article" date="2023" name="Int. J. Syst. Evol. Microbiol.">
        <title>Mesoterricola silvestris gen. nov., sp. nov., Mesoterricola sediminis sp. nov., Geothrix oryzae sp. nov., Geothrix edaphica sp. nov., Geothrix rubra sp. nov., and Geothrix limicola sp. nov., six novel members of Acidobacteriota isolated from soils.</title>
        <authorList>
            <person name="Itoh H."/>
            <person name="Sugisawa Y."/>
            <person name="Mise K."/>
            <person name="Xu Z."/>
            <person name="Kuniyasu M."/>
            <person name="Ushijima N."/>
            <person name="Kawano K."/>
            <person name="Kobayashi E."/>
            <person name="Shiratori Y."/>
            <person name="Masuda Y."/>
            <person name="Senoo K."/>
        </authorList>
    </citation>
    <scope>NUCLEOTIDE SEQUENCE [LARGE SCALE GENOMIC DNA]</scope>
    <source>
        <strain evidence="6">Red222</strain>
    </source>
</reference>
<feature type="signal peptide" evidence="3">
    <location>
        <begin position="1"/>
        <end position="28"/>
    </location>
</feature>
<keyword evidence="6" id="KW-1185">Reference proteome</keyword>
<feature type="compositionally biased region" description="Pro residues" evidence="2">
    <location>
        <begin position="31"/>
        <end position="42"/>
    </location>
</feature>
<accession>A0ABN6UXZ4</accession>
<feature type="region of interest" description="Disordered" evidence="2">
    <location>
        <begin position="172"/>
        <end position="195"/>
    </location>
</feature>
<dbReference type="InterPro" id="IPR051829">
    <property type="entry name" value="Multiheme_Cytochr_ET"/>
</dbReference>